<proteinExistence type="predicted"/>
<evidence type="ECO:0000256" key="4">
    <source>
        <dbReference type="ARBA" id="ARBA00022989"/>
    </source>
</evidence>
<evidence type="ECO:0000313" key="7">
    <source>
        <dbReference type="EMBL" id="MDL5159566.1"/>
    </source>
</evidence>
<feature type="transmembrane region" description="Helical" evidence="6">
    <location>
        <begin position="161"/>
        <end position="185"/>
    </location>
</feature>
<evidence type="ECO:0000256" key="6">
    <source>
        <dbReference type="SAM" id="Phobius"/>
    </source>
</evidence>
<comment type="subcellular location">
    <subcellularLocation>
        <location evidence="1">Cell membrane</location>
        <topology evidence="1">Multi-pass membrane protein</topology>
    </subcellularLocation>
</comment>
<evidence type="ECO:0000256" key="2">
    <source>
        <dbReference type="ARBA" id="ARBA00022475"/>
    </source>
</evidence>
<evidence type="ECO:0000313" key="8">
    <source>
        <dbReference type="Proteomes" id="UP001231924"/>
    </source>
</evidence>
<dbReference type="Proteomes" id="UP001231924">
    <property type="component" value="Unassembled WGS sequence"/>
</dbReference>
<comment type="caution">
    <text evidence="7">The sequence shown here is derived from an EMBL/GenBank/DDBJ whole genome shotgun (WGS) entry which is preliminary data.</text>
</comment>
<sequence length="426" mass="42701">MTPRTSGGGALSLLLGRIGGVAGALVVGQLVLGVTYVVGARSISPATLGLIATCAAIGQVAATVVDVGLINYLVRETAAERIDSARARAIVAGKRPWAAGLLLVVGIVTSALLAPDPASAIPLAVVGVVMFEAQNANGLLRAQERFAKASTAQLSGRVGGLVVAFVLAVAGIGGLALAVAIPASFLLESVVARVFIGPAGERRRPVGELVGHHRESLGFGLANLAASAQQLDTPLVTAGAGAFQSGLYAAGGRLLGPLTFLANSLGMVAAPWLARAGADDEALRAEERRVLRVGAALCLAPLVAALVGPPLIPWLLGEEYRSSGGVFAILAVGAAVVTLNQPFAVIAQNRGRQHAVAVGIAVGLAVGLVATLVLSWLGGAVWAAVGYVVSQVVIFVLLGLAARRARRDGVGGVAPVGPVPEGPEIS</sequence>
<evidence type="ECO:0000256" key="1">
    <source>
        <dbReference type="ARBA" id="ARBA00004651"/>
    </source>
</evidence>
<keyword evidence="8" id="KW-1185">Reference proteome</keyword>
<gene>
    <name evidence="7" type="ORF">QRT03_26605</name>
</gene>
<feature type="transmembrane region" description="Helical" evidence="6">
    <location>
        <begin position="50"/>
        <end position="74"/>
    </location>
</feature>
<keyword evidence="3 6" id="KW-0812">Transmembrane</keyword>
<feature type="transmembrane region" description="Helical" evidence="6">
    <location>
        <begin position="290"/>
        <end position="312"/>
    </location>
</feature>
<accession>A0ABT7MGJ6</accession>
<dbReference type="Pfam" id="PF13440">
    <property type="entry name" value="Polysacc_synt_3"/>
    <property type="match status" value="1"/>
</dbReference>
<feature type="transmembrane region" description="Helical" evidence="6">
    <location>
        <begin position="324"/>
        <end position="343"/>
    </location>
</feature>
<dbReference type="PANTHER" id="PTHR30250:SF11">
    <property type="entry name" value="O-ANTIGEN TRANSPORTER-RELATED"/>
    <property type="match status" value="1"/>
</dbReference>
<dbReference type="RefSeq" id="WP_286056162.1">
    <property type="nucleotide sequence ID" value="NZ_JASVWF010000007.1"/>
</dbReference>
<reference evidence="7 8" key="1">
    <citation type="submission" date="2023-06" db="EMBL/GenBank/DDBJ databases">
        <title>Actinomycetospora Odt1-22.</title>
        <authorList>
            <person name="Supong K."/>
        </authorList>
    </citation>
    <scope>NUCLEOTIDE SEQUENCE [LARGE SCALE GENOMIC DNA]</scope>
    <source>
        <strain evidence="7 8">Odt1-22</strain>
    </source>
</reference>
<feature type="transmembrane region" description="Helical" evidence="6">
    <location>
        <begin position="254"/>
        <end position="278"/>
    </location>
</feature>
<feature type="transmembrane region" description="Helical" evidence="6">
    <location>
        <begin position="95"/>
        <end position="114"/>
    </location>
</feature>
<protein>
    <submittedName>
        <fullName evidence="7">Oligosaccharide flippase family protein</fullName>
    </submittedName>
</protein>
<name>A0ABT7MGJ6_9PSEU</name>
<feature type="transmembrane region" description="Helical" evidence="6">
    <location>
        <begin position="12"/>
        <end position="38"/>
    </location>
</feature>
<evidence type="ECO:0000256" key="5">
    <source>
        <dbReference type="ARBA" id="ARBA00023136"/>
    </source>
</evidence>
<feature type="transmembrane region" description="Helical" evidence="6">
    <location>
        <begin position="380"/>
        <end position="401"/>
    </location>
</feature>
<dbReference type="PANTHER" id="PTHR30250">
    <property type="entry name" value="PST FAMILY PREDICTED COLANIC ACID TRANSPORTER"/>
    <property type="match status" value="1"/>
</dbReference>
<organism evidence="7 8">
    <name type="scientific">Actinomycetospora termitidis</name>
    <dbReference type="NCBI Taxonomy" id="3053470"/>
    <lineage>
        <taxon>Bacteria</taxon>
        <taxon>Bacillati</taxon>
        <taxon>Actinomycetota</taxon>
        <taxon>Actinomycetes</taxon>
        <taxon>Pseudonocardiales</taxon>
        <taxon>Pseudonocardiaceae</taxon>
        <taxon>Actinomycetospora</taxon>
    </lineage>
</organism>
<dbReference type="InterPro" id="IPR050833">
    <property type="entry name" value="Poly_Biosynth_Transport"/>
</dbReference>
<keyword evidence="5 6" id="KW-0472">Membrane</keyword>
<keyword evidence="2" id="KW-1003">Cell membrane</keyword>
<feature type="transmembrane region" description="Helical" evidence="6">
    <location>
        <begin position="120"/>
        <end position="140"/>
    </location>
</feature>
<keyword evidence="4 6" id="KW-1133">Transmembrane helix</keyword>
<feature type="transmembrane region" description="Helical" evidence="6">
    <location>
        <begin position="355"/>
        <end position="374"/>
    </location>
</feature>
<dbReference type="EMBL" id="JASVWF010000007">
    <property type="protein sequence ID" value="MDL5159566.1"/>
    <property type="molecule type" value="Genomic_DNA"/>
</dbReference>
<evidence type="ECO:0000256" key="3">
    <source>
        <dbReference type="ARBA" id="ARBA00022692"/>
    </source>
</evidence>